<dbReference type="GO" id="GO:0006302">
    <property type="term" value="P:double-strand break repair"/>
    <property type="evidence" value="ECO:0007669"/>
    <property type="project" value="InterPro"/>
</dbReference>
<keyword evidence="1" id="KW-0175">Coiled coil</keyword>
<feature type="domain" description="Rad50/SbcC-type AAA" evidence="2">
    <location>
        <begin position="6"/>
        <end position="252"/>
    </location>
</feature>
<dbReference type="InterPro" id="IPR027417">
    <property type="entry name" value="P-loop_NTPase"/>
</dbReference>
<dbReference type="GO" id="GO:0016887">
    <property type="term" value="F:ATP hydrolysis activity"/>
    <property type="evidence" value="ECO:0007669"/>
    <property type="project" value="InterPro"/>
</dbReference>
<dbReference type="SUPFAM" id="SSF52540">
    <property type="entry name" value="P-loop containing nucleoside triphosphate hydrolases"/>
    <property type="match status" value="2"/>
</dbReference>
<dbReference type="AlphaFoldDB" id="A0A244CLL0"/>
<dbReference type="PANTHER" id="PTHR32114:SF2">
    <property type="entry name" value="ABC TRANSPORTER ABCH.3"/>
    <property type="match status" value="1"/>
</dbReference>
<dbReference type="PANTHER" id="PTHR32114">
    <property type="entry name" value="ABC TRANSPORTER ABCH.3"/>
    <property type="match status" value="1"/>
</dbReference>
<reference evidence="3 4" key="1">
    <citation type="submission" date="2017-02" db="EMBL/GenBank/DDBJ databases">
        <title>Pseudoalteromonas ulvae TC14 Genome.</title>
        <authorList>
            <person name="Molmeret M."/>
        </authorList>
    </citation>
    <scope>NUCLEOTIDE SEQUENCE [LARGE SCALE GENOMIC DNA]</scope>
    <source>
        <strain evidence="3">TC14</strain>
    </source>
</reference>
<comment type="caution">
    <text evidence="3">The sequence shown here is derived from an EMBL/GenBank/DDBJ whole genome shotgun (WGS) entry which is preliminary data.</text>
</comment>
<evidence type="ECO:0000313" key="3">
    <source>
        <dbReference type="EMBL" id="OUL56428.1"/>
    </source>
</evidence>
<accession>A0A244CLL0</accession>
<proteinExistence type="predicted"/>
<dbReference type="EMBL" id="MWPV01000006">
    <property type="protein sequence ID" value="OUL56428.1"/>
    <property type="molecule type" value="Genomic_DNA"/>
</dbReference>
<feature type="coiled-coil region" evidence="1">
    <location>
        <begin position="438"/>
        <end position="472"/>
    </location>
</feature>
<organism evidence="3 4">
    <name type="scientific">Pseudoalteromonas ulvae</name>
    <dbReference type="NCBI Taxonomy" id="107327"/>
    <lineage>
        <taxon>Bacteria</taxon>
        <taxon>Pseudomonadati</taxon>
        <taxon>Pseudomonadota</taxon>
        <taxon>Gammaproteobacteria</taxon>
        <taxon>Alteromonadales</taxon>
        <taxon>Pseudoalteromonadaceae</taxon>
        <taxon>Pseudoalteromonas</taxon>
    </lineage>
</organism>
<dbReference type="Proteomes" id="UP000194841">
    <property type="component" value="Unassembled WGS sequence"/>
</dbReference>
<evidence type="ECO:0000259" key="2">
    <source>
        <dbReference type="Pfam" id="PF13476"/>
    </source>
</evidence>
<feature type="coiled-coil region" evidence="1">
    <location>
        <begin position="620"/>
        <end position="647"/>
    </location>
</feature>
<feature type="coiled-coil region" evidence="1">
    <location>
        <begin position="309"/>
        <end position="407"/>
    </location>
</feature>
<evidence type="ECO:0000313" key="4">
    <source>
        <dbReference type="Proteomes" id="UP000194841"/>
    </source>
</evidence>
<keyword evidence="4" id="KW-1185">Reference proteome</keyword>
<sequence>MRILTLRFKNINSLKGEWKIDFTQPPFVDNGLFAITGPTGAGKTTLLDAICLALYHRTPRLNSISKTSNELMTRGTADALAEVEFEVKGEGYRAFWSQRRSRDNSDGNLQEAKVELVKISDNSILASQIKQKNQQIEAITGLDFARFTKSMMLSQGQFAAFLNADPNERAELLEELTGTEIYGLISEQVHIEFTQAKQLLGELKAQAQGVELLSAEILEHYQQQQHVLTQDLTNGETQLKDLQQQQIWLEQEQQLQTQFTAQQHQLEHAEQAFLSHQAQLLQLAKNEPAEQLRPLFQTLDEKQYQVTQLAEQQQQLQGLTAQHQSAVQVHEASLSAAQATHKQLQQQHHEQEQLINDEVIPLDHQIHQQQHELAQEQHNQQHQQQQLQALEHELETLNTNKLRIQQQLAQCDDYLNKCQHDEHITRCFPRWQEQLQSVAQTQQRVAQLTQRCQQLEQQIGQATTEANRLTAQLTEHHRTQGEHKQAVDKQQQKLALLLGSYSVSSLQHAVQTQQEQQSLALQLPALSERLLLCTQRQQQLQQDIAQETLKEQQFEQQLVQLRSQYKLQRDQVDLLEQLLRQEQHIADFTQARQHLQPDEACPLCGSCDHPLIAEYQQLDISVNQAKRDQAKQQLEHIEKQASEIKAQKAVSQSVLAKAHEQYQGQLNEHAELTPKWQQVCQQLSLQLQAGDVQGLHEYLTQHEQVLKALKVQLADAHVQQDELKRLETCLSNINDEVKAWTHQHALVLQQIEQHQAQLTQLRQEYDHEQQAMSALTMQLSVELNASNLTLPAPEDMNDWLHSIEQRVQQFEQQQTLKKSLTEQDHQAQLPLTQKTTQHAQLKQQLEQCGAKITQLQHSCNDLKARRQTIFGDESVAYVRSQIQQTLQTSHEVLDQHTKVLQQCVQQHQATLGEQKAIEQQLAHNEQQYRQLQVQWQQALADSEFDSEEGFVAALLPLEQKQQFQVLKQQLDTARTQALALFTQTQAALAQHQTKALKGWKDTELSLVLQQVLDAQQHVKQLVEQTGQVKQALQDDAKRRDNQSQLFEQIASSQTEYDDLAYLHGLIGSLKGDKFRKFAQGLTLDHLVYLANKQLTRLHGRYLLERKASEALELQVLDTWQGDSVRDTKTLSGGESFLVSLALALALSDLVSHKTSIDSLFLDEGFGTLDRETLDMALDALDNLHASGKTIGVISHIEAMKERIAVQIEVKKQAGLGYSRLDQQYLFSSCGG</sequence>
<dbReference type="InterPro" id="IPR038729">
    <property type="entry name" value="Rad50/SbcC_AAA"/>
</dbReference>
<name>A0A244CLL0_PSEDV</name>
<feature type="coiled-coil region" evidence="1">
    <location>
        <begin position="537"/>
        <end position="578"/>
    </location>
</feature>
<dbReference type="Pfam" id="PF13476">
    <property type="entry name" value="AAA_23"/>
    <property type="match status" value="1"/>
</dbReference>
<feature type="coiled-coil region" evidence="1">
    <location>
        <begin position="706"/>
        <end position="778"/>
    </location>
</feature>
<protein>
    <recommendedName>
        <fullName evidence="2">Rad50/SbcC-type AAA domain-containing protein</fullName>
    </recommendedName>
</protein>
<dbReference type="RefSeq" id="WP_086745401.1">
    <property type="nucleotide sequence ID" value="NZ_MWPV01000006.1"/>
</dbReference>
<evidence type="ECO:0000256" key="1">
    <source>
        <dbReference type="SAM" id="Coils"/>
    </source>
</evidence>
<dbReference type="Pfam" id="PF13558">
    <property type="entry name" value="SbcC_Walker_B"/>
    <property type="match status" value="1"/>
</dbReference>
<dbReference type="OrthoDB" id="9795626at2"/>
<dbReference type="Gene3D" id="3.40.50.300">
    <property type="entry name" value="P-loop containing nucleotide triphosphate hydrolases"/>
    <property type="match status" value="2"/>
</dbReference>
<gene>
    <name evidence="3" type="ORF">B1199_17310</name>
</gene>